<name>A0A8J5N2W1_HOMAM</name>
<protein>
    <submittedName>
        <fullName evidence="3">Uncharacterized protein</fullName>
    </submittedName>
</protein>
<keyword evidence="2" id="KW-1133">Transmembrane helix</keyword>
<gene>
    <name evidence="3" type="ORF">Hamer_G028801</name>
</gene>
<reference evidence="3" key="1">
    <citation type="journal article" date="2021" name="Sci. Adv.">
        <title>The American lobster genome reveals insights on longevity, neural, and immune adaptations.</title>
        <authorList>
            <person name="Polinski J.M."/>
            <person name="Zimin A.V."/>
            <person name="Clark K.F."/>
            <person name="Kohn A.B."/>
            <person name="Sadowski N."/>
            <person name="Timp W."/>
            <person name="Ptitsyn A."/>
            <person name="Khanna P."/>
            <person name="Romanova D.Y."/>
            <person name="Williams P."/>
            <person name="Greenwood S.J."/>
            <person name="Moroz L.L."/>
            <person name="Walt D.R."/>
            <person name="Bodnar A.G."/>
        </authorList>
    </citation>
    <scope>NUCLEOTIDE SEQUENCE</scope>
    <source>
        <strain evidence="3">GMGI-L3</strain>
    </source>
</reference>
<proteinExistence type="predicted"/>
<evidence type="ECO:0000313" key="4">
    <source>
        <dbReference type="Proteomes" id="UP000747542"/>
    </source>
</evidence>
<evidence type="ECO:0000256" key="1">
    <source>
        <dbReference type="SAM" id="MobiDB-lite"/>
    </source>
</evidence>
<keyword evidence="2" id="KW-0812">Transmembrane</keyword>
<keyword evidence="4" id="KW-1185">Reference proteome</keyword>
<feature type="region of interest" description="Disordered" evidence="1">
    <location>
        <begin position="288"/>
        <end position="321"/>
    </location>
</feature>
<sequence>MDVIGVRVVVYVLVSLSFMAQLGSTLVTLCTLETNSITLERDERALFKADEDIVEIYMRSLSTGLIGRYSINVPQDLATNPFMTGNDYEWYEMTYTANDTHLIVIIRGNNTLYIEEKWTSNSTNEAPSLEFTFTGIAKLGTFCFDQPLSVKLLHVLDNVDYSGKPYRPTPPSENYHYSSYSGGHIIFIPVGAIIFFISICCRCCYRRKKILQPVRSIDVVMNVPDADTTPSGCDRTQGDNDLPPSYTDIQTEIPPPPPYSEIEKQNIPSSNTSPLEEILIDPAEDVTDHTNTGVSTENTPTGLDSPVDSTNVDSTNTNSVSSSNMLARVFSSRPSAQFAFKPLKEEH</sequence>
<feature type="transmembrane region" description="Helical" evidence="2">
    <location>
        <begin position="185"/>
        <end position="205"/>
    </location>
</feature>
<dbReference type="Proteomes" id="UP000747542">
    <property type="component" value="Unassembled WGS sequence"/>
</dbReference>
<feature type="compositionally biased region" description="Low complexity" evidence="1">
    <location>
        <begin position="307"/>
        <end position="321"/>
    </location>
</feature>
<evidence type="ECO:0000256" key="2">
    <source>
        <dbReference type="SAM" id="Phobius"/>
    </source>
</evidence>
<dbReference type="EMBL" id="JAHLQT010011591">
    <property type="protein sequence ID" value="KAG7172161.1"/>
    <property type="molecule type" value="Genomic_DNA"/>
</dbReference>
<evidence type="ECO:0000313" key="3">
    <source>
        <dbReference type="EMBL" id="KAG7172161.1"/>
    </source>
</evidence>
<dbReference type="AlphaFoldDB" id="A0A8J5N2W1"/>
<accession>A0A8J5N2W1</accession>
<dbReference type="OrthoDB" id="10421198at2759"/>
<organism evidence="3 4">
    <name type="scientific">Homarus americanus</name>
    <name type="common">American lobster</name>
    <dbReference type="NCBI Taxonomy" id="6706"/>
    <lineage>
        <taxon>Eukaryota</taxon>
        <taxon>Metazoa</taxon>
        <taxon>Ecdysozoa</taxon>
        <taxon>Arthropoda</taxon>
        <taxon>Crustacea</taxon>
        <taxon>Multicrustacea</taxon>
        <taxon>Malacostraca</taxon>
        <taxon>Eumalacostraca</taxon>
        <taxon>Eucarida</taxon>
        <taxon>Decapoda</taxon>
        <taxon>Pleocyemata</taxon>
        <taxon>Astacidea</taxon>
        <taxon>Nephropoidea</taxon>
        <taxon>Nephropidae</taxon>
        <taxon>Homarus</taxon>
    </lineage>
</organism>
<comment type="caution">
    <text evidence="3">The sequence shown here is derived from an EMBL/GenBank/DDBJ whole genome shotgun (WGS) entry which is preliminary data.</text>
</comment>
<feature type="compositionally biased region" description="Polar residues" evidence="1">
    <location>
        <begin position="289"/>
        <end position="302"/>
    </location>
</feature>
<keyword evidence="2" id="KW-0472">Membrane</keyword>